<sequence length="40" mass="4558">MYMCVWHSMRAVPILIGHLRKGGWALDRPRPRAAFGLSCC</sequence>
<dbReference type="EMBL" id="GBXM01007829">
    <property type="protein sequence ID" value="JAI00749.1"/>
    <property type="molecule type" value="Transcribed_RNA"/>
</dbReference>
<reference evidence="1" key="2">
    <citation type="journal article" date="2015" name="Fish Shellfish Immunol.">
        <title>Early steps in the European eel (Anguilla anguilla)-Vibrio vulnificus interaction in the gills: Role of the RtxA13 toxin.</title>
        <authorList>
            <person name="Callol A."/>
            <person name="Pajuelo D."/>
            <person name="Ebbesson L."/>
            <person name="Teles M."/>
            <person name="MacKenzie S."/>
            <person name="Amaro C."/>
        </authorList>
    </citation>
    <scope>NUCLEOTIDE SEQUENCE</scope>
</reference>
<reference evidence="1" key="1">
    <citation type="submission" date="2014-11" db="EMBL/GenBank/DDBJ databases">
        <authorList>
            <person name="Amaro Gonzalez C."/>
        </authorList>
    </citation>
    <scope>NUCLEOTIDE SEQUENCE</scope>
</reference>
<protein>
    <submittedName>
        <fullName evidence="1">Uncharacterized protein</fullName>
    </submittedName>
</protein>
<proteinExistence type="predicted"/>
<evidence type="ECO:0000313" key="1">
    <source>
        <dbReference type="EMBL" id="JAI00749.1"/>
    </source>
</evidence>
<dbReference type="AlphaFoldDB" id="A0A0E9XGE5"/>
<organism evidence="1">
    <name type="scientific">Anguilla anguilla</name>
    <name type="common">European freshwater eel</name>
    <name type="synonym">Muraena anguilla</name>
    <dbReference type="NCBI Taxonomy" id="7936"/>
    <lineage>
        <taxon>Eukaryota</taxon>
        <taxon>Metazoa</taxon>
        <taxon>Chordata</taxon>
        <taxon>Craniata</taxon>
        <taxon>Vertebrata</taxon>
        <taxon>Euteleostomi</taxon>
        <taxon>Actinopterygii</taxon>
        <taxon>Neopterygii</taxon>
        <taxon>Teleostei</taxon>
        <taxon>Anguilliformes</taxon>
        <taxon>Anguillidae</taxon>
        <taxon>Anguilla</taxon>
    </lineage>
</organism>
<accession>A0A0E9XGE5</accession>
<name>A0A0E9XGE5_ANGAN</name>